<evidence type="ECO:0008006" key="4">
    <source>
        <dbReference type="Google" id="ProtNLM"/>
    </source>
</evidence>
<dbReference type="RefSeq" id="WP_280101953.1">
    <property type="nucleotide sequence ID" value="NZ_CP122979.1"/>
</dbReference>
<evidence type="ECO:0000313" key="2">
    <source>
        <dbReference type="EMBL" id="WGI36652.1"/>
    </source>
</evidence>
<evidence type="ECO:0000256" key="1">
    <source>
        <dbReference type="SAM" id="Phobius"/>
    </source>
</evidence>
<organism evidence="2 3">
    <name type="scientific">Mesomycoplasma lagogenitalium</name>
    <dbReference type="NCBI Taxonomy" id="171286"/>
    <lineage>
        <taxon>Bacteria</taxon>
        <taxon>Bacillati</taxon>
        <taxon>Mycoplasmatota</taxon>
        <taxon>Mycoplasmoidales</taxon>
        <taxon>Metamycoplasmataceae</taxon>
        <taxon>Mesomycoplasma</taxon>
    </lineage>
</organism>
<keyword evidence="1" id="KW-0812">Transmembrane</keyword>
<sequence>MKKELLISFLEWNSQNMSDIFNDITLIVQGSFALNYHKLINREPNDLDFVVLNDSNLNSNYLNDKVDLWISKLNVIKIYSTNKVFKKISIMFNNEIIEIEIILAKNIKNHYYNEFFKNIYIVSKEYAIMAKIAQIGTLLSANYWKRKDFSIIKIFNTFNDFDNFVKNKEVFNNFIIDRNRIIFDYVLSNYIFWFFYHRENQMPYYSKNNWKISLMSEIEPKKVNIKMFSLLKPTHLYYEIFMKAIDDLLINKHLFLNNIFKNNKNSQFSNLNNGNEIYIEKINIIFPMIKLMFNLNNINNEIVIKKYESKNWTKELVIINKNSKFKFILDNLSIKYRINKNVDKEVILIPGSKNNFYLINNIFLVYILLIMINDCKM</sequence>
<keyword evidence="1" id="KW-0472">Membrane</keyword>
<feature type="transmembrane region" description="Helical" evidence="1">
    <location>
        <begin position="356"/>
        <end position="372"/>
    </location>
</feature>
<reference evidence="2" key="1">
    <citation type="submission" date="2023-04" db="EMBL/GenBank/DDBJ databases">
        <title>Completed genome of Mycoplasma lagogenitalium type strain 12MS.</title>
        <authorList>
            <person name="Spergser J."/>
        </authorList>
    </citation>
    <scope>NUCLEOTIDE SEQUENCE</scope>
    <source>
        <strain evidence="2">12MS</strain>
    </source>
</reference>
<keyword evidence="3" id="KW-1185">Reference proteome</keyword>
<accession>A0ABY8LTT8</accession>
<evidence type="ECO:0000313" key="3">
    <source>
        <dbReference type="Proteomes" id="UP001179842"/>
    </source>
</evidence>
<keyword evidence="1" id="KW-1133">Transmembrane helix</keyword>
<name>A0ABY8LTT8_9BACT</name>
<protein>
    <recommendedName>
        <fullName evidence="4">Polymerase nucleotidyl transferase domain-containing protein</fullName>
    </recommendedName>
</protein>
<dbReference type="Proteomes" id="UP001179842">
    <property type="component" value="Chromosome"/>
</dbReference>
<dbReference type="EMBL" id="CP122979">
    <property type="protein sequence ID" value="WGI36652.1"/>
    <property type="molecule type" value="Genomic_DNA"/>
</dbReference>
<gene>
    <name evidence="2" type="ORF">QEG99_04280</name>
</gene>
<proteinExistence type="predicted"/>